<sequence>MSNRNKELLRMTEPPLFVVRNAILNKASNADDANFVHFNDGNVEEHDSRAIESRKIVRVISPPSFVVRNAIHTNAINSRDANVVHFNDGNAEEVDSQAIEARHSLRVIPPPSFVVRNANRNNDINASEANVVHVLDRNVEEDGFESIDDVASSNIYDPQTFIPIPVVQLVKANDGAYMLDFNCTIDSTTNIIAKRENKETYIDRKAWEHLLAYSELVGKPIAKGQDVINSALETNASSFVLLDDDAEEVSHTLLDIGRLFAWRVVMDATNLGKLHWKDFRSYLSIVRKGVPFATHDGLLRHAANTITFHQFVVFARMIEAHIKSFVPKSEVPEPDVALMSDIFPPFDSISQAEKEIELLASIRDREVQYNAKASGIAIPTSTLDLEECNDEWRRYVQWWSTSSDARYGFCMRELVFAEKDMEVQSAMESGISDIVMMSKDSLLAEKNLRRFGRWYYGGGKDMISDDAIGETLDPEPDAAAREPTYKCDAQTRSSLARSSAQIMSNPANTSLIEGLDTNVTMSCSFSTTQPVPTVCIAYDTTCAKEASNDESNLPPIQSNGSKNGSTKHSPAMDIISIVGSKIIPAERPVSMRCRLLRRATLQFDTLRLLFNKKKGPRMRGIQLLRSKVRLVVMIRRFLGISPYQLPAVAPENLDIFSRLDYTKPLSTNPSGCRVSKALLERAIAHRNQMLRRKLLENWMSWKRQAMAEQQRHAHAIQKAIMAHQRTLALRCLRALRAHSTQQNIDRANAVSASTSNLRNEFAIDDEPPFLVSELDGMELVVGRNRRSGLDVFPEDMQQLAGYQDLRRVSARPPPGHSRFRLLDKATLQRMKREKLAGASNLFDVPLEVIHSSSYSEMHNVEYMNRETVNRIVDRV</sequence>
<protein>
    <submittedName>
        <fullName evidence="2">Uncharacterized protein</fullName>
    </submittedName>
</protein>
<evidence type="ECO:0000313" key="3">
    <source>
        <dbReference type="Proteomes" id="UP001530293"/>
    </source>
</evidence>
<organism evidence="2 3">
    <name type="scientific">Discostella pseudostelligera</name>
    <dbReference type="NCBI Taxonomy" id="259834"/>
    <lineage>
        <taxon>Eukaryota</taxon>
        <taxon>Sar</taxon>
        <taxon>Stramenopiles</taxon>
        <taxon>Ochrophyta</taxon>
        <taxon>Bacillariophyta</taxon>
        <taxon>Coscinodiscophyceae</taxon>
        <taxon>Thalassiosirophycidae</taxon>
        <taxon>Stephanodiscales</taxon>
        <taxon>Stephanodiscaceae</taxon>
        <taxon>Discostella</taxon>
    </lineage>
</organism>
<gene>
    <name evidence="2" type="ORF">ACHAWU_002060</name>
</gene>
<dbReference type="EMBL" id="JALLBG020000206">
    <property type="protein sequence ID" value="KAL3759259.1"/>
    <property type="molecule type" value="Genomic_DNA"/>
</dbReference>
<dbReference type="Proteomes" id="UP001530293">
    <property type="component" value="Unassembled WGS sequence"/>
</dbReference>
<evidence type="ECO:0000256" key="1">
    <source>
        <dbReference type="SAM" id="MobiDB-lite"/>
    </source>
</evidence>
<keyword evidence="3" id="KW-1185">Reference proteome</keyword>
<feature type="compositionally biased region" description="Polar residues" evidence="1">
    <location>
        <begin position="549"/>
        <end position="568"/>
    </location>
</feature>
<dbReference type="AlphaFoldDB" id="A0ABD3M5J3"/>
<comment type="caution">
    <text evidence="2">The sequence shown here is derived from an EMBL/GenBank/DDBJ whole genome shotgun (WGS) entry which is preliminary data.</text>
</comment>
<reference evidence="2 3" key="1">
    <citation type="submission" date="2024-10" db="EMBL/GenBank/DDBJ databases">
        <title>Updated reference genomes for cyclostephanoid diatoms.</title>
        <authorList>
            <person name="Roberts W.R."/>
            <person name="Alverson A.J."/>
        </authorList>
    </citation>
    <scope>NUCLEOTIDE SEQUENCE [LARGE SCALE GENOMIC DNA]</scope>
    <source>
        <strain evidence="2 3">AJA232-27</strain>
    </source>
</reference>
<feature type="region of interest" description="Disordered" evidence="1">
    <location>
        <begin position="547"/>
        <end position="569"/>
    </location>
</feature>
<evidence type="ECO:0000313" key="2">
    <source>
        <dbReference type="EMBL" id="KAL3759259.1"/>
    </source>
</evidence>
<accession>A0ABD3M5J3</accession>
<name>A0ABD3M5J3_9STRA</name>
<proteinExistence type="predicted"/>